<keyword evidence="1" id="KW-0175">Coiled coil</keyword>
<proteinExistence type="predicted"/>
<evidence type="ECO:0000256" key="2">
    <source>
        <dbReference type="SAM" id="MobiDB-lite"/>
    </source>
</evidence>
<protein>
    <submittedName>
        <fullName evidence="3">1518_t:CDS:1</fullName>
    </submittedName>
</protein>
<feature type="coiled-coil region" evidence="1">
    <location>
        <begin position="77"/>
        <end position="104"/>
    </location>
</feature>
<keyword evidence="4" id="KW-1185">Reference proteome</keyword>
<feature type="region of interest" description="Disordered" evidence="2">
    <location>
        <begin position="149"/>
        <end position="173"/>
    </location>
</feature>
<evidence type="ECO:0000313" key="4">
    <source>
        <dbReference type="Proteomes" id="UP000789405"/>
    </source>
</evidence>
<reference evidence="3" key="1">
    <citation type="submission" date="2021-06" db="EMBL/GenBank/DDBJ databases">
        <authorList>
            <person name="Kallberg Y."/>
            <person name="Tangrot J."/>
            <person name="Rosling A."/>
        </authorList>
    </citation>
    <scope>NUCLEOTIDE SEQUENCE</scope>
    <source>
        <strain evidence="3">MA453B</strain>
    </source>
</reference>
<dbReference type="EMBL" id="CAJVPY010001283">
    <property type="protein sequence ID" value="CAG8515191.1"/>
    <property type="molecule type" value="Genomic_DNA"/>
</dbReference>
<evidence type="ECO:0000256" key="1">
    <source>
        <dbReference type="SAM" id="Coils"/>
    </source>
</evidence>
<accession>A0A9N9F776</accession>
<organism evidence="3 4">
    <name type="scientific">Dentiscutata erythropus</name>
    <dbReference type="NCBI Taxonomy" id="1348616"/>
    <lineage>
        <taxon>Eukaryota</taxon>
        <taxon>Fungi</taxon>
        <taxon>Fungi incertae sedis</taxon>
        <taxon>Mucoromycota</taxon>
        <taxon>Glomeromycotina</taxon>
        <taxon>Glomeromycetes</taxon>
        <taxon>Diversisporales</taxon>
        <taxon>Gigasporaceae</taxon>
        <taxon>Dentiscutata</taxon>
    </lineage>
</organism>
<sequence>MNLQYYQYLATYLENTKVPDGLNQAQQRNFKRQAAYYLIINNQLYRKNKKQSEYLLRIIKEDELEQGRKEGPEEALEQSLDQYIEKITKNIRNAQEKQKGYYDKNIRPIEFKIGDQVLLYELAKEKVYNDKLREKWKPLFRPRLQRAGNLQTMNSRRKSPQKSSEYRLTKEIL</sequence>
<dbReference type="Proteomes" id="UP000789405">
    <property type="component" value="Unassembled WGS sequence"/>
</dbReference>
<dbReference type="AlphaFoldDB" id="A0A9N9F776"/>
<comment type="caution">
    <text evidence="3">The sequence shown here is derived from an EMBL/GenBank/DDBJ whole genome shotgun (WGS) entry which is preliminary data.</text>
</comment>
<gene>
    <name evidence="3" type="ORF">DERYTH_LOCUS3586</name>
</gene>
<evidence type="ECO:0000313" key="3">
    <source>
        <dbReference type="EMBL" id="CAG8515191.1"/>
    </source>
</evidence>
<feature type="compositionally biased region" description="Basic and acidic residues" evidence="2">
    <location>
        <begin position="164"/>
        <end position="173"/>
    </location>
</feature>
<dbReference type="OrthoDB" id="2431472at2759"/>
<name>A0A9N9F776_9GLOM</name>